<name>A0AAU7VHV1_9FIRM</name>
<reference evidence="3" key="1">
    <citation type="journal article" date="2013" name="Extremophiles">
        <title>Proteinivorax tanatarense gen. nov., sp. nov., an anaerobic, haloalkaliphilic, proteolytic bacterium isolated from a decaying algal bloom, and proposal of Proteinivoraceae fam. nov.</title>
        <authorList>
            <person name="Kevbrin V."/>
            <person name="Boltyanskaya Y."/>
            <person name="Zhilina T."/>
            <person name="Kolganova T."/>
            <person name="Lavrentjeva E."/>
            <person name="Kuznetsov B."/>
        </authorList>
    </citation>
    <scope>NUCLEOTIDE SEQUENCE</scope>
    <source>
        <strain evidence="3">Z-910T</strain>
    </source>
</reference>
<dbReference type="RefSeq" id="WP_350342420.1">
    <property type="nucleotide sequence ID" value="NZ_CP158367.1"/>
</dbReference>
<dbReference type="InterPro" id="IPR004474">
    <property type="entry name" value="LytR_CpsA_psr"/>
</dbReference>
<protein>
    <submittedName>
        <fullName evidence="3">LCP family protein</fullName>
    </submittedName>
</protein>
<sequence length="315" mass="35999">MLLVPLLIWGGSIGYRIFALYNTMFDEAEHDDTSDFDDSLSQEIGELAPEPEDEETLSRVDRIRRDMDELYAQPKSEKDPNLLNILLLGVDGPRADTIMIAQYNKQTEEAAMLSIPRDTYVKIPERGYDKINHAHAFGGVNRQRTTIEDFLDIHIDHYARIDMESFERMIDVLGGVEVYVANDIIDNTDGSVFMHKGTHHLNGSEALHYVRFRSDNRGDFGRIERQQQVMMAIMDELTKASNVTRYLQIMEEISPFVRTDITPTVVTNNWRAFNSLSSSNVQSETLSGGSLMINGIYYLEVDMKKARNKAQNLTY</sequence>
<dbReference type="Pfam" id="PF03816">
    <property type="entry name" value="LytR_cpsA_psr"/>
    <property type="match status" value="1"/>
</dbReference>
<dbReference type="Gene3D" id="3.40.630.190">
    <property type="entry name" value="LCP protein"/>
    <property type="match status" value="1"/>
</dbReference>
<evidence type="ECO:0000256" key="1">
    <source>
        <dbReference type="ARBA" id="ARBA00006068"/>
    </source>
</evidence>
<evidence type="ECO:0000259" key="2">
    <source>
        <dbReference type="Pfam" id="PF03816"/>
    </source>
</evidence>
<reference evidence="3" key="2">
    <citation type="submission" date="2024-06" db="EMBL/GenBank/DDBJ databases">
        <authorList>
            <person name="Petrova K.O."/>
            <person name="Toshchakov S.V."/>
            <person name="Boltjanskaja Y.V."/>
            <person name="Kevbrin V."/>
        </authorList>
    </citation>
    <scope>NUCLEOTIDE SEQUENCE</scope>
    <source>
        <strain evidence="3">Z-910T</strain>
    </source>
</reference>
<dbReference type="AlphaFoldDB" id="A0AAU7VHV1"/>
<dbReference type="PANTHER" id="PTHR33392">
    <property type="entry name" value="POLYISOPRENYL-TEICHOIC ACID--PEPTIDOGLYCAN TEICHOIC ACID TRANSFERASE TAGU"/>
    <property type="match status" value="1"/>
</dbReference>
<organism evidence="3">
    <name type="scientific">Proteinivorax tanatarense</name>
    <dbReference type="NCBI Taxonomy" id="1260629"/>
    <lineage>
        <taxon>Bacteria</taxon>
        <taxon>Bacillati</taxon>
        <taxon>Bacillota</taxon>
        <taxon>Clostridia</taxon>
        <taxon>Eubacteriales</taxon>
        <taxon>Proteinivoracaceae</taxon>
        <taxon>Proteinivorax</taxon>
    </lineage>
</organism>
<accession>A0AAU7VHV1</accession>
<feature type="domain" description="Cell envelope-related transcriptional attenuator" evidence="2">
    <location>
        <begin position="94"/>
        <end position="237"/>
    </location>
</feature>
<dbReference type="NCBIfam" id="TIGR00350">
    <property type="entry name" value="lytR_cpsA_psr"/>
    <property type="match status" value="1"/>
</dbReference>
<gene>
    <name evidence="3" type="ORF">PRVXT_001652</name>
</gene>
<evidence type="ECO:0000313" key="3">
    <source>
        <dbReference type="EMBL" id="XBX73658.1"/>
    </source>
</evidence>
<dbReference type="PANTHER" id="PTHR33392:SF6">
    <property type="entry name" value="POLYISOPRENYL-TEICHOIC ACID--PEPTIDOGLYCAN TEICHOIC ACID TRANSFERASE TAGU"/>
    <property type="match status" value="1"/>
</dbReference>
<proteinExistence type="inferred from homology"/>
<dbReference type="InterPro" id="IPR050922">
    <property type="entry name" value="LytR/CpsA/Psr_CW_biosynth"/>
</dbReference>
<comment type="similarity">
    <text evidence="1">Belongs to the LytR/CpsA/Psr (LCP) family.</text>
</comment>
<dbReference type="EMBL" id="CP158367">
    <property type="protein sequence ID" value="XBX73658.1"/>
    <property type="molecule type" value="Genomic_DNA"/>
</dbReference>